<evidence type="ECO:0000313" key="7">
    <source>
        <dbReference type="Proteomes" id="UP000838412"/>
    </source>
</evidence>
<dbReference type="Pfam" id="PF00305">
    <property type="entry name" value="Lipoxygenase"/>
    <property type="match status" value="1"/>
</dbReference>
<keyword evidence="2" id="KW-0223">Dioxygenase</keyword>
<dbReference type="CDD" id="cd00030">
    <property type="entry name" value="C2"/>
    <property type="match status" value="1"/>
</dbReference>
<feature type="domain" description="C2" evidence="4">
    <location>
        <begin position="789"/>
        <end position="908"/>
    </location>
</feature>
<dbReference type="SUPFAM" id="SSF48484">
    <property type="entry name" value="Lipoxigenase"/>
    <property type="match status" value="1"/>
</dbReference>
<evidence type="ECO:0000259" key="4">
    <source>
        <dbReference type="PROSITE" id="PS50004"/>
    </source>
</evidence>
<keyword evidence="3" id="KW-0560">Oxidoreductase</keyword>
<dbReference type="Gene3D" id="1.20.245.10">
    <property type="entry name" value="Lipoxygenase-1, Domain 5"/>
    <property type="match status" value="1"/>
</dbReference>
<keyword evidence="1" id="KW-0479">Metal-binding</keyword>
<dbReference type="CDD" id="cd07821">
    <property type="entry name" value="PYR_PYL_RCAR_like"/>
    <property type="match status" value="1"/>
</dbReference>
<evidence type="ECO:0000259" key="5">
    <source>
        <dbReference type="PROSITE" id="PS51393"/>
    </source>
</evidence>
<evidence type="ECO:0000256" key="2">
    <source>
        <dbReference type="ARBA" id="ARBA00022964"/>
    </source>
</evidence>
<sequence length="1502" mass="170285">MSLQQFLARVKVPDEYLEFGKEITLTHTEVVPVSAEVYWSGFDDYFHLQHFVGMHENMTTIKGDGGVGTVIEFDFLGGRTQEELVQKDDAAKIWAIAMLGSNPIFTSYLATVKVDEDTSETAKVTMSIKGIFALKDYNMRRGQIAFTRYMLRNRINEIMAVIADAKGNVLHFDFDVDCSFTKLWETVSDWESISWVMNSTGVEVVPDYQANDLRRKIFFGPHFTEERLVQTIDKPASLTYEFGRNDRMGVLHYRGKLELVKINERKTNVKYTTYITPQPGADPKTTIKALMEPRFKWIQATFAEKPKSLPGHAQKKSVKTSAIVTKLIDDCILSKGFLAEGAEVFLEHTEVVPVSADEYWSGFQDFVQLQLYLEGHERVKVLKGYGEVGTVVSFYYDPTDLAEGQREMKLVEKDDSTRTWRVQEASPNELYKSYEMAIKVSGTTTASVTISARFVSAIKNADDRRNDIAYHKVHLLGATVRDVLNFVVAEKIGRKHRIDEEVDISRDKLWGIMGNFNDVTWIPNASFAQVSGDSKNITFSNDPNCFGGHGNVDARLVWYDSSDWLMVLEYTGRMPTKFYREKIQLFSTGPNKTRVTYEYTALPDKDETGETFDKWFIPTITNRVAYLKKMFEDEFDDGDHDVSPSGPPSGPPVFPKGAYSTLAQGRVNAPVKEVWKVFRPFGKDCLEYWKIYESMKIEPPGKDVVGCVRSFVTSKTGSHIKERLEWRDDINHVEIYSMLSMTPPPPVTMSNVYTTITMTEVGEKETEVKFECTFDVSVSFAVSRIQDNQKGAYMACINGLQQLFHSEVGTLEVVVGSAADLARTDGWFDADPYVVVAVNDGKPVTTKVCSATQKPIWDERFQLPVTSRTRNVIFTVLDRDTVGQDDIMGTANVNLDELTSGKEKKMALDVQGGGTLNVRLYLKMHDKPKEPEGEKLVTSLAIPFLAPVAQSELDAIRNEFTNLITSFLGPGQKYEYVYMQRLRTHPDVPLEEYPAACVPMPTQEMFTPHKAGRLMQRLMEFIGSQAQIMVRLAQVKGLWDPWKANFSGYLPANERLIEEWQKDEEFCRQYLQGINPMVVALCKDQSRIPAEMLGLKGQGKTTLQLMEENRLFIVDYAPMLGVPATPGKFFYAPIVLMYKEELAGGKSRLNMLGIQLTRDKGKNEVYSPESAKTQPNKYMFAKMHVVSADNNVHQFLYHLGYTHLGMEPLVVAMHTHLPPDHPIHRLLLPHFRDTIGINYLARHSLVSRIFPITDPMFATSTVGGLVMFLNEWRKYNFMDMAFPEELKRRGFDEARSDGLEGYFYRDDGFKLWNVYKTYVTGMVNHAYADDRAVQADKALQEFCKMTEGPGQLNGFPREIPTKKLLIDCLTNIIFNVSAQHSAINFPQYDYYSFIPNRPAQLSSPMPDGPNDMLQSAVLEALPPPQFTSLQVLLSYMLSMPSQTAITGVEAMKEVYPDVHERFNTQLLDLSKEIKARNEGLKGEGKVAYTYLDPENVAMSIDI</sequence>
<reference evidence="6" key="1">
    <citation type="submission" date="2022-01" db="EMBL/GenBank/DDBJ databases">
        <authorList>
            <person name="Braso-Vives M."/>
        </authorList>
    </citation>
    <scope>NUCLEOTIDE SEQUENCE</scope>
</reference>
<dbReference type="SUPFAM" id="SSF49562">
    <property type="entry name" value="C2 domain (Calcium/lipid-binding domain, CaLB)"/>
    <property type="match status" value="1"/>
</dbReference>
<accession>A0A8J9ZBB1</accession>
<evidence type="ECO:0000313" key="6">
    <source>
        <dbReference type="EMBL" id="CAH1250320.1"/>
    </source>
</evidence>
<dbReference type="GO" id="GO:0016702">
    <property type="term" value="F:oxidoreductase activity, acting on single donors with incorporation of molecular oxygen, incorporation of two atoms of oxygen"/>
    <property type="evidence" value="ECO:0007669"/>
    <property type="project" value="InterPro"/>
</dbReference>
<organism evidence="6 7">
    <name type="scientific">Branchiostoma lanceolatum</name>
    <name type="common">Common lancelet</name>
    <name type="synonym">Amphioxus lanceolatum</name>
    <dbReference type="NCBI Taxonomy" id="7740"/>
    <lineage>
        <taxon>Eukaryota</taxon>
        <taxon>Metazoa</taxon>
        <taxon>Chordata</taxon>
        <taxon>Cephalochordata</taxon>
        <taxon>Leptocardii</taxon>
        <taxon>Amphioxiformes</taxon>
        <taxon>Branchiostomatidae</taxon>
        <taxon>Branchiostoma</taxon>
    </lineage>
</organism>
<dbReference type="InterPro" id="IPR036226">
    <property type="entry name" value="LipOase_C_sf"/>
</dbReference>
<feature type="domain" description="Lipoxygenase" evidence="5">
    <location>
        <begin position="935"/>
        <end position="1502"/>
    </location>
</feature>
<dbReference type="Gene3D" id="2.60.40.150">
    <property type="entry name" value="C2 domain"/>
    <property type="match status" value="1"/>
</dbReference>
<proteinExistence type="predicted"/>
<dbReference type="InterPro" id="IPR000907">
    <property type="entry name" value="LipOase"/>
</dbReference>
<keyword evidence="7" id="KW-1185">Reference proteome</keyword>
<name>A0A8J9ZBB1_BRALA</name>
<dbReference type="GO" id="GO:0034440">
    <property type="term" value="P:lipid oxidation"/>
    <property type="evidence" value="ECO:0007669"/>
    <property type="project" value="InterPro"/>
</dbReference>
<dbReference type="InterPro" id="IPR035892">
    <property type="entry name" value="C2_domain_sf"/>
</dbReference>
<dbReference type="SMART" id="SM00239">
    <property type="entry name" value="C2"/>
    <property type="match status" value="1"/>
</dbReference>
<dbReference type="InterPro" id="IPR013819">
    <property type="entry name" value="LipOase_C"/>
</dbReference>
<dbReference type="EMBL" id="OV696703">
    <property type="protein sequence ID" value="CAH1250320.1"/>
    <property type="molecule type" value="Genomic_DNA"/>
</dbReference>
<dbReference type="PRINTS" id="PR00087">
    <property type="entry name" value="LIPOXYGENASE"/>
</dbReference>
<dbReference type="GO" id="GO:0046872">
    <property type="term" value="F:metal ion binding"/>
    <property type="evidence" value="ECO:0007669"/>
    <property type="project" value="UniProtKB-KW"/>
</dbReference>
<dbReference type="Pfam" id="PF00168">
    <property type="entry name" value="C2"/>
    <property type="match status" value="1"/>
</dbReference>
<dbReference type="InterPro" id="IPR023393">
    <property type="entry name" value="START-like_dom_sf"/>
</dbReference>
<evidence type="ECO:0000256" key="1">
    <source>
        <dbReference type="ARBA" id="ARBA00022723"/>
    </source>
</evidence>
<dbReference type="Gene3D" id="3.30.530.20">
    <property type="match status" value="5"/>
</dbReference>
<dbReference type="InterPro" id="IPR000008">
    <property type="entry name" value="C2_dom"/>
</dbReference>
<dbReference type="PROSITE" id="PS51393">
    <property type="entry name" value="LIPOXYGENASE_3"/>
    <property type="match status" value="1"/>
</dbReference>
<dbReference type="Gene3D" id="3.10.450.60">
    <property type="match status" value="1"/>
</dbReference>
<protein>
    <submittedName>
        <fullName evidence="6">ALOX5 protein</fullName>
    </submittedName>
</protein>
<dbReference type="SUPFAM" id="SSF55961">
    <property type="entry name" value="Bet v1-like"/>
    <property type="match status" value="5"/>
</dbReference>
<gene>
    <name evidence="6" type="primary">ALOX5</name>
    <name evidence="6" type="ORF">BLAG_LOCUS11117</name>
</gene>
<dbReference type="OrthoDB" id="10259057at2759"/>
<dbReference type="Proteomes" id="UP000838412">
    <property type="component" value="Chromosome 18"/>
</dbReference>
<dbReference type="PANTHER" id="PTHR11771">
    <property type="entry name" value="LIPOXYGENASE"/>
    <property type="match status" value="1"/>
</dbReference>
<dbReference type="PROSITE" id="PS50004">
    <property type="entry name" value="C2"/>
    <property type="match status" value="1"/>
</dbReference>
<evidence type="ECO:0000256" key="3">
    <source>
        <dbReference type="ARBA" id="ARBA00023002"/>
    </source>
</evidence>